<dbReference type="Gene3D" id="3.90.230.10">
    <property type="entry name" value="Creatinase/methionine aminopeptidase superfamily"/>
    <property type="match status" value="1"/>
</dbReference>
<evidence type="ECO:0000256" key="1">
    <source>
        <dbReference type="ARBA" id="ARBA00022438"/>
    </source>
</evidence>
<accession>A0AAW1QIV2</accession>
<protein>
    <recommendedName>
        <fullName evidence="6">Methionine aminopeptidase</fullName>
        <ecNumber evidence="6">3.4.11.18</ecNumber>
    </recommendedName>
</protein>
<dbReference type="SUPFAM" id="SSF55920">
    <property type="entry name" value="Creatinase/aminopeptidase"/>
    <property type="match status" value="1"/>
</dbReference>
<dbReference type="GO" id="GO:0070006">
    <property type="term" value="F:metalloaminopeptidase activity"/>
    <property type="evidence" value="ECO:0007669"/>
    <property type="project" value="UniProtKB-UniRule"/>
</dbReference>
<dbReference type="PRINTS" id="PR00599">
    <property type="entry name" value="MAPEPTIDASE"/>
</dbReference>
<keyword evidence="4 5" id="KW-0378">Hydrolase</keyword>
<feature type="domain" description="Peptidase M24" evidence="7">
    <location>
        <begin position="104"/>
        <end position="330"/>
    </location>
</feature>
<gene>
    <name evidence="8" type="ORF">WJX74_003950</name>
</gene>
<evidence type="ECO:0000256" key="5">
    <source>
        <dbReference type="HAMAP-Rule" id="MF_03174"/>
    </source>
</evidence>
<dbReference type="EMBL" id="JALJOS010000038">
    <property type="protein sequence ID" value="KAK9821366.1"/>
    <property type="molecule type" value="Genomic_DNA"/>
</dbReference>
<keyword evidence="3 5" id="KW-0479">Metal-binding</keyword>
<dbReference type="InterPro" id="IPR000994">
    <property type="entry name" value="Pept_M24"/>
</dbReference>
<dbReference type="PANTHER" id="PTHR43330:SF8">
    <property type="entry name" value="METHIONINE AMINOPEPTIDASE 1D, MITOCHONDRIAL"/>
    <property type="match status" value="1"/>
</dbReference>
<proteinExistence type="inferred from homology"/>
<organism evidence="8 9">
    <name type="scientific">Apatococcus lobatus</name>
    <dbReference type="NCBI Taxonomy" id="904363"/>
    <lineage>
        <taxon>Eukaryota</taxon>
        <taxon>Viridiplantae</taxon>
        <taxon>Chlorophyta</taxon>
        <taxon>core chlorophytes</taxon>
        <taxon>Trebouxiophyceae</taxon>
        <taxon>Chlorellales</taxon>
        <taxon>Chlorellaceae</taxon>
        <taxon>Apatococcus</taxon>
    </lineage>
</organism>
<keyword evidence="9" id="KW-1185">Reference proteome</keyword>
<dbReference type="GO" id="GO:0004239">
    <property type="term" value="F:initiator methionyl aminopeptidase activity"/>
    <property type="evidence" value="ECO:0007669"/>
    <property type="project" value="UniProtKB-UniRule"/>
</dbReference>
<dbReference type="EC" id="3.4.11.18" evidence="6"/>
<sequence length="339" mass="37736">MQRCLRPAWLTVAQQHWAHCISQQHGTRSKAASRPSVRVEGRKGLAELLTLRKPEQDDKRLKQGIVSRRLLVPESITRPSYVRLQESPWGDDCQIHNTKEALGKMRAACRLAAEILEMAGGLVKPGVTTDFIDRKVHEMAVANGAYPSPLGYGGFPKSVCTSVNECLCHGIPDSRELQDGDTVNIDVTVYLNGYHGDTSRMFRVGNVSDSDWKLCQVTEAARDAAIAACGPGVPINRIGQIINEVADKHKYGCVKEMIGHGVGTVFHSAPPIFHTRNREPGKMIPWQTFTIEPIFTLGDTRHRMWKDKWTMVTKDGKRAAQCEHTVLITDKGHEILTQL</sequence>
<dbReference type="Proteomes" id="UP001438707">
    <property type="component" value="Unassembled WGS sequence"/>
</dbReference>
<dbReference type="GO" id="GO:0006508">
    <property type="term" value="P:proteolysis"/>
    <property type="evidence" value="ECO:0007669"/>
    <property type="project" value="UniProtKB-KW"/>
</dbReference>
<dbReference type="HAMAP" id="MF_01974">
    <property type="entry name" value="MetAP_1"/>
    <property type="match status" value="1"/>
</dbReference>
<evidence type="ECO:0000256" key="2">
    <source>
        <dbReference type="ARBA" id="ARBA00022670"/>
    </source>
</evidence>
<feature type="binding site" evidence="5">
    <location>
        <position position="260"/>
    </location>
    <ligand>
        <name>a divalent metal cation</name>
        <dbReference type="ChEBI" id="CHEBI:60240"/>
        <label>2</label>
        <note>catalytic</note>
    </ligand>
</feature>
<dbReference type="PANTHER" id="PTHR43330">
    <property type="entry name" value="METHIONINE AMINOPEPTIDASE"/>
    <property type="match status" value="1"/>
</dbReference>
<reference evidence="8 9" key="1">
    <citation type="journal article" date="2024" name="Nat. Commun.">
        <title>Phylogenomics reveals the evolutionary origins of lichenization in chlorophyte algae.</title>
        <authorList>
            <person name="Puginier C."/>
            <person name="Libourel C."/>
            <person name="Otte J."/>
            <person name="Skaloud P."/>
            <person name="Haon M."/>
            <person name="Grisel S."/>
            <person name="Petersen M."/>
            <person name="Berrin J.G."/>
            <person name="Delaux P.M."/>
            <person name="Dal Grande F."/>
            <person name="Keller J."/>
        </authorList>
    </citation>
    <scope>NUCLEOTIDE SEQUENCE [LARGE SCALE GENOMIC DNA]</scope>
    <source>
        <strain evidence="8 9">SAG 2145</strain>
    </source>
</reference>
<name>A0AAW1QIV2_9CHLO</name>
<feature type="binding site" evidence="5">
    <location>
        <position position="197"/>
    </location>
    <ligand>
        <name>a divalent metal cation</name>
        <dbReference type="ChEBI" id="CHEBI:60240"/>
        <label>1</label>
    </ligand>
</feature>
<dbReference type="CDD" id="cd01086">
    <property type="entry name" value="MetAP1"/>
    <property type="match status" value="1"/>
</dbReference>
<feature type="binding site" evidence="5">
    <location>
        <position position="169"/>
    </location>
    <ligand>
        <name>substrate</name>
    </ligand>
</feature>
<feature type="binding site" evidence="5">
    <location>
        <position position="323"/>
    </location>
    <ligand>
        <name>a divalent metal cation</name>
        <dbReference type="ChEBI" id="CHEBI:60240"/>
        <label>1</label>
    </ligand>
</feature>
<feature type="binding site" evidence="5">
    <location>
        <position position="292"/>
    </location>
    <ligand>
        <name>a divalent metal cation</name>
        <dbReference type="ChEBI" id="CHEBI:60240"/>
        <label>2</label>
        <note>catalytic</note>
    </ligand>
</feature>
<comment type="catalytic activity">
    <reaction evidence="5 6">
        <text>Release of N-terminal amino acids, preferentially methionine, from peptides and arylamides.</text>
        <dbReference type="EC" id="3.4.11.18"/>
    </reaction>
</comment>
<evidence type="ECO:0000313" key="9">
    <source>
        <dbReference type="Proteomes" id="UP001438707"/>
    </source>
</evidence>
<evidence type="ECO:0000313" key="8">
    <source>
        <dbReference type="EMBL" id="KAK9821366.1"/>
    </source>
</evidence>
<dbReference type="InterPro" id="IPR002467">
    <property type="entry name" value="Pept_M24A_MAP1"/>
</dbReference>
<keyword evidence="1 5" id="KW-0031">Aminopeptidase</keyword>
<evidence type="ECO:0000259" key="7">
    <source>
        <dbReference type="Pfam" id="PF00557"/>
    </source>
</evidence>
<feature type="binding site" evidence="5">
    <location>
        <position position="323"/>
    </location>
    <ligand>
        <name>a divalent metal cation</name>
        <dbReference type="ChEBI" id="CHEBI:60240"/>
        <label>2</label>
        <note>catalytic</note>
    </ligand>
</feature>
<comment type="caution">
    <text evidence="8">The sequence shown here is derived from an EMBL/GenBank/DDBJ whole genome shotgun (WGS) entry which is preliminary data.</text>
</comment>
<comment type="function">
    <text evidence="6">Cotranslationally removes the N-terminal methionine from nascent proteins. The N-terminal methionine is often cleaved when the second residue in the primary sequence is small and uncharged (Met-Ala-, Cys, Gly, Pro, Ser, Thr, or Val).</text>
</comment>
<dbReference type="InterPro" id="IPR001714">
    <property type="entry name" value="Pept_M24_MAP"/>
</dbReference>
<feature type="binding site" evidence="5">
    <location>
        <position position="267"/>
    </location>
    <ligand>
        <name>substrate</name>
    </ligand>
</feature>
<evidence type="ECO:0000256" key="4">
    <source>
        <dbReference type="ARBA" id="ARBA00022801"/>
    </source>
</evidence>
<dbReference type="NCBIfam" id="TIGR00500">
    <property type="entry name" value="met_pdase_I"/>
    <property type="match status" value="1"/>
</dbReference>
<evidence type="ECO:0000256" key="3">
    <source>
        <dbReference type="ARBA" id="ARBA00022723"/>
    </source>
</evidence>
<feature type="binding site" evidence="5">
    <location>
        <position position="186"/>
    </location>
    <ligand>
        <name>a divalent metal cation</name>
        <dbReference type="ChEBI" id="CHEBI:60240"/>
        <label>1</label>
    </ligand>
</feature>
<dbReference type="Pfam" id="PF00557">
    <property type="entry name" value="Peptidase_M24"/>
    <property type="match status" value="1"/>
</dbReference>
<dbReference type="InterPro" id="IPR036005">
    <property type="entry name" value="Creatinase/aminopeptidase-like"/>
</dbReference>
<dbReference type="GO" id="GO:0046872">
    <property type="term" value="F:metal ion binding"/>
    <property type="evidence" value="ECO:0007669"/>
    <property type="project" value="UniProtKB-UniRule"/>
</dbReference>
<keyword evidence="2 5" id="KW-0645">Protease</keyword>
<evidence type="ECO:0000256" key="6">
    <source>
        <dbReference type="RuleBase" id="RU003653"/>
    </source>
</evidence>
<dbReference type="AlphaFoldDB" id="A0AAW1QIV2"/>
<feature type="binding site" evidence="5">
    <location>
        <position position="197"/>
    </location>
    <ligand>
        <name>a divalent metal cation</name>
        <dbReference type="ChEBI" id="CHEBI:60240"/>
        <label>2</label>
        <note>catalytic</note>
    </ligand>
</feature>
<comment type="similarity">
    <text evidence="5">Belongs to the peptidase M24A family. Methionine aminopeptidase type 1 subfamily.</text>
</comment>
<comment type="cofactor">
    <cofactor evidence="5">
        <name>Co(2+)</name>
        <dbReference type="ChEBI" id="CHEBI:48828"/>
    </cofactor>
    <cofactor evidence="5">
        <name>Zn(2+)</name>
        <dbReference type="ChEBI" id="CHEBI:29105"/>
    </cofactor>
    <cofactor evidence="5">
        <name>Mn(2+)</name>
        <dbReference type="ChEBI" id="CHEBI:29035"/>
    </cofactor>
    <cofactor evidence="5">
        <name>Fe(2+)</name>
        <dbReference type="ChEBI" id="CHEBI:29033"/>
    </cofactor>
    <text evidence="5">Binds 2 divalent metal cations per subunit. Has a high-affinity and a low affinity metal-binding site. The true nature of the physiological cofactor is under debate. The enzyme is active with cobalt, zinc, manganese or divalent iron ions. Most likely, methionine aminopeptidases function as mononuclear Fe(2+)-metalloproteases under physiological conditions, and the catalytically relevant metal-binding site has been assigned to the histidine-containing high-affinity site.</text>
</comment>